<accession>A0A1V9U0L6</accession>
<dbReference type="Gene3D" id="3.30.70.100">
    <property type="match status" value="1"/>
</dbReference>
<reference evidence="1 2" key="1">
    <citation type="submission" date="2017-03" db="EMBL/GenBank/DDBJ databases">
        <title>Phylogenomics and comparative genomics of Lactobacillus salivarius, a mammalian gut commensal.</title>
        <authorList>
            <person name="Harris H.M."/>
        </authorList>
    </citation>
    <scope>NUCLEOTIDE SEQUENCE [LARGE SCALE GENOMIC DNA]</scope>
    <source>
        <strain evidence="1 2">AH4231</strain>
    </source>
</reference>
<dbReference type="RefSeq" id="WP_003701882.1">
    <property type="nucleotide sequence ID" value="NZ_JUQA01000044.1"/>
</dbReference>
<name>A0A1V9U0L6_9LACO</name>
<evidence type="ECO:0008006" key="3">
    <source>
        <dbReference type="Google" id="ProtNLM"/>
    </source>
</evidence>
<organism evidence="1 2">
    <name type="scientific">Ligilactobacillus salivarius</name>
    <dbReference type="NCBI Taxonomy" id="1624"/>
    <lineage>
        <taxon>Bacteria</taxon>
        <taxon>Bacillati</taxon>
        <taxon>Bacillota</taxon>
        <taxon>Bacilli</taxon>
        <taxon>Lactobacillales</taxon>
        <taxon>Lactobacillaceae</taxon>
        <taxon>Ligilactobacillus</taxon>
    </lineage>
</organism>
<evidence type="ECO:0000313" key="2">
    <source>
        <dbReference type="Proteomes" id="UP000192353"/>
    </source>
</evidence>
<dbReference type="Proteomes" id="UP000192353">
    <property type="component" value="Unassembled WGS sequence"/>
</dbReference>
<comment type="caution">
    <text evidence="1">The sequence shown here is derived from an EMBL/GenBank/DDBJ whole genome shotgun (WGS) entry which is preliminary data.</text>
</comment>
<evidence type="ECO:0000313" key="1">
    <source>
        <dbReference type="EMBL" id="OQR26196.1"/>
    </source>
</evidence>
<gene>
    <name evidence="1" type="ORF">B6U37_00580</name>
</gene>
<dbReference type="EMBL" id="NBEY01000007">
    <property type="protein sequence ID" value="OQR26196.1"/>
    <property type="molecule type" value="Genomic_DNA"/>
</dbReference>
<dbReference type="SUPFAM" id="SSF54909">
    <property type="entry name" value="Dimeric alpha+beta barrel"/>
    <property type="match status" value="1"/>
</dbReference>
<protein>
    <recommendedName>
        <fullName evidence="3">ABM domain-containing protein</fullName>
    </recommendedName>
</protein>
<sequence length="165" mass="19648">MLKNLNLTFGPEKQLQEIIENNKDRQMVLLESVTDSEKFALLDISNEEGIFHSQLDYRIYHTINLKEWNGFIEFRYVTLDTEQQKIFNAHLGKWDDPFNRPVGLKSTLVGHDERKDYEFLMINIWEDQEDYVEWENESDNEFREFGHGGNAQALVAQYKLVRNKE</sequence>
<proteinExistence type="predicted"/>
<dbReference type="InterPro" id="IPR011008">
    <property type="entry name" value="Dimeric_a/b-barrel"/>
</dbReference>
<dbReference type="AlphaFoldDB" id="A0A1V9U0L6"/>